<keyword evidence="6" id="KW-1185">Reference proteome</keyword>
<name>A0ABD1BIR8_CARAN</name>
<dbReference type="AlphaFoldDB" id="A0ABD1BIR8"/>
<gene>
    <name evidence="5" type="ORF">V5N11_016944</name>
</gene>
<protein>
    <submittedName>
        <fullName evidence="5">U4PU6 small nuclear ribonucleoprotein Prp31</fullName>
    </submittedName>
</protein>
<comment type="caution">
    <text evidence="5">The sequence shown here is derived from an EMBL/GenBank/DDBJ whole genome shotgun (WGS) entry which is preliminary data.</text>
</comment>
<evidence type="ECO:0000259" key="4">
    <source>
        <dbReference type="Pfam" id="PF09785"/>
    </source>
</evidence>
<dbReference type="PANTHER" id="PTHR13904">
    <property type="entry name" value="PRE-MRNA SPLICING FACTOR PRP31"/>
    <property type="match status" value="1"/>
</dbReference>
<dbReference type="InterPro" id="IPR027105">
    <property type="entry name" value="Prp31"/>
</dbReference>
<keyword evidence="3 5" id="KW-0687">Ribonucleoprotein</keyword>
<dbReference type="GO" id="GO:1990904">
    <property type="term" value="C:ribonucleoprotein complex"/>
    <property type="evidence" value="ECO:0007669"/>
    <property type="project" value="UniProtKB-KW"/>
</dbReference>
<evidence type="ECO:0000313" key="5">
    <source>
        <dbReference type="EMBL" id="KAL1215176.1"/>
    </source>
</evidence>
<evidence type="ECO:0000313" key="6">
    <source>
        <dbReference type="Proteomes" id="UP001558713"/>
    </source>
</evidence>
<dbReference type="PANTHER" id="PTHR13904:SF0">
    <property type="entry name" value="U4_U6 SMALL NUCLEAR RIBONUCLEOPROTEIN PRP31"/>
    <property type="match status" value="1"/>
</dbReference>
<proteinExistence type="predicted"/>
<evidence type="ECO:0000256" key="3">
    <source>
        <dbReference type="ARBA" id="ARBA00023274"/>
    </source>
</evidence>
<dbReference type="Pfam" id="PF09785">
    <property type="entry name" value="Prp31_C"/>
    <property type="match status" value="1"/>
</dbReference>
<dbReference type="GO" id="GO:0005634">
    <property type="term" value="C:nucleus"/>
    <property type="evidence" value="ECO:0007669"/>
    <property type="project" value="UniProtKB-SubCell"/>
</dbReference>
<sequence length="123" mass="14080">MCASTLLAVRRQELMLLKKTHQEQKEKLSTGKFPRKLTSGKNRIKESSLSHFIILILKKRRGGHRLRKMKERYVVTGMRKLDNRIACGANTSSLTSILAFTPMQGIELCNHQDLRLDRGTQST</sequence>
<organism evidence="5 6">
    <name type="scientific">Cardamine amara subsp. amara</name>
    <dbReference type="NCBI Taxonomy" id="228776"/>
    <lineage>
        <taxon>Eukaryota</taxon>
        <taxon>Viridiplantae</taxon>
        <taxon>Streptophyta</taxon>
        <taxon>Embryophyta</taxon>
        <taxon>Tracheophyta</taxon>
        <taxon>Spermatophyta</taxon>
        <taxon>Magnoliopsida</taxon>
        <taxon>eudicotyledons</taxon>
        <taxon>Gunneridae</taxon>
        <taxon>Pentapetalae</taxon>
        <taxon>rosids</taxon>
        <taxon>malvids</taxon>
        <taxon>Brassicales</taxon>
        <taxon>Brassicaceae</taxon>
        <taxon>Cardamineae</taxon>
        <taxon>Cardamine</taxon>
    </lineage>
</organism>
<accession>A0ABD1BIR8</accession>
<dbReference type="InterPro" id="IPR019175">
    <property type="entry name" value="Prp31_C"/>
</dbReference>
<feature type="domain" description="Prp31 C-terminal" evidence="4">
    <location>
        <begin position="58"/>
        <end position="90"/>
    </location>
</feature>
<keyword evidence="2" id="KW-0539">Nucleus</keyword>
<evidence type="ECO:0000256" key="1">
    <source>
        <dbReference type="ARBA" id="ARBA00004123"/>
    </source>
</evidence>
<dbReference type="Proteomes" id="UP001558713">
    <property type="component" value="Unassembled WGS sequence"/>
</dbReference>
<evidence type="ECO:0000256" key="2">
    <source>
        <dbReference type="ARBA" id="ARBA00023242"/>
    </source>
</evidence>
<reference evidence="5 6" key="1">
    <citation type="submission" date="2024-04" db="EMBL/GenBank/DDBJ databases">
        <title>Genome assembly C_amara_ONT_v2.</title>
        <authorList>
            <person name="Yant L."/>
            <person name="Moore C."/>
            <person name="Slenker M."/>
        </authorList>
    </citation>
    <scope>NUCLEOTIDE SEQUENCE [LARGE SCALE GENOMIC DNA]</scope>
    <source>
        <tissue evidence="5">Leaf</tissue>
    </source>
</reference>
<dbReference type="EMBL" id="JBANAX010000290">
    <property type="protein sequence ID" value="KAL1215176.1"/>
    <property type="molecule type" value="Genomic_DNA"/>
</dbReference>
<comment type="subcellular location">
    <subcellularLocation>
        <location evidence="1">Nucleus</location>
    </subcellularLocation>
</comment>